<dbReference type="PROSITE" id="PS50209">
    <property type="entry name" value="CARD"/>
    <property type="match status" value="1"/>
</dbReference>
<reference evidence="4" key="5">
    <citation type="submission" date="2025-09" db="UniProtKB">
        <authorList>
            <consortium name="Ensembl"/>
        </authorList>
    </citation>
    <scope>IDENTIFICATION</scope>
</reference>
<dbReference type="GO" id="GO:0002020">
    <property type="term" value="F:protease binding"/>
    <property type="evidence" value="ECO:0007669"/>
    <property type="project" value="InterPro"/>
</dbReference>
<keyword evidence="2" id="KW-0175">Coiled coil</keyword>
<proteinExistence type="predicted"/>
<evidence type="ECO:0000313" key="5">
    <source>
        <dbReference type="Proteomes" id="UP000314986"/>
    </source>
</evidence>
<keyword evidence="1" id="KW-0597">Phosphoprotein</keyword>
<dbReference type="AlphaFoldDB" id="A0A4W3HEJ6"/>
<reference evidence="5" key="1">
    <citation type="journal article" date="2006" name="Science">
        <title>Ancient noncoding elements conserved in the human genome.</title>
        <authorList>
            <person name="Venkatesh B."/>
            <person name="Kirkness E.F."/>
            <person name="Loh Y.H."/>
            <person name="Halpern A.L."/>
            <person name="Lee A.P."/>
            <person name="Johnson J."/>
            <person name="Dandona N."/>
            <person name="Viswanathan L.D."/>
            <person name="Tay A."/>
            <person name="Venter J.C."/>
            <person name="Strausberg R.L."/>
            <person name="Brenner S."/>
        </authorList>
    </citation>
    <scope>NUCLEOTIDE SEQUENCE [LARGE SCALE GENOMIC DNA]</scope>
</reference>
<keyword evidence="5" id="KW-1185">Reference proteome</keyword>
<accession>A0A4W3HEJ6</accession>
<dbReference type="STRING" id="7868.ENSCMIP00000014316"/>
<dbReference type="InterPro" id="IPR011029">
    <property type="entry name" value="DEATH-like_dom_sf"/>
</dbReference>
<dbReference type="InterPro" id="IPR037939">
    <property type="entry name" value="CRADD"/>
</dbReference>
<dbReference type="Gene3D" id="1.10.533.10">
    <property type="entry name" value="Death Domain, Fas"/>
    <property type="match status" value="1"/>
</dbReference>
<evidence type="ECO:0000256" key="1">
    <source>
        <dbReference type="ARBA" id="ARBA00022553"/>
    </source>
</evidence>
<dbReference type="InParanoid" id="A0A4W3HEJ6"/>
<reference evidence="4" key="4">
    <citation type="submission" date="2025-08" db="UniProtKB">
        <authorList>
            <consortium name="Ensembl"/>
        </authorList>
    </citation>
    <scope>IDENTIFICATION</scope>
</reference>
<dbReference type="GO" id="GO:0070513">
    <property type="term" value="F:death domain binding"/>
    <property type="evidence" value="ECO:0007669"/>
    <property type="project" value="InterPro"/>
</dbReference>
<evidence type="ECO:0000259" key="3">
    <source>
        <dbReference type="PROSITE" id="PS50209"/>
    </source>
</evidence>
<evidence type="ECO:0000256" key="2">
    <source>
        <dbReference type="ARBA" id="ARBA00023054"/>
    </source>
</evidence>
<dbReference type="InterPro" id="IPR001315">
    <property type="entry name" value="CARD"/>
</dbReference>
<name>A0A4W3HEJ6_CALMI</name>
<dbReference type="Pfam" id="PF00619">
    <property type="entry name" value="CARD"/>
    <property type="match status" value="1"/>
</dbReference>
<protein>
    <recommendedName>
        <fullName evidence="3">CARD domain-containing protein</fullName>
    </recommendedName>
</protein>
<dbReference type="GO" id="GO:0042981">
    <property type="term" value="P:regulation of apoptotic process"/>
    <property type="evidence" value="ECO:0007669"/>
    <property type="project" value="InterPro"/>
</dbReference>
<evidence type="ECO:0000313" key="4">
    <source>
        <dbReference type="Ensembl" id="ENSCMIP00000014316.1"/>
    </source>
</evidence>
<dbReference type="Ensembl" id="ENSCMIT00000014621.1">
    <property type="protein sequence ID" value="ENSCMIP00000014316.1"/>
    <property type="gene ID" value="ENSCMIG00000007102.1"/>
</dbReference>
<dbReference type="PANTHER" id="PTHR15034:SF5">
    <property type="entry name" value="DEATH DOMAIN-CONTAINING PROTEIN CRADD"/>
    <property type="match status" value="1"/>
</dbReference>
<dbReference type="Proteomes" id="UP000314986">
    <property type="component" value="Unassembled WGS sequence"/>
</dbReference>
<dbReference type="FunFam" id="1.10.533.10:FF:000003">
    <property type="entry name" value="Caspase recruitment domain family, member 11"/>
    <property type="match status" value="1"/>
</dbReference>
<reference evidence="5" key="3">
    <citation type="journal article" date="2014" name="Nature">
        <title>Elephant shark genome provides unique insights into gnathostome evolution.</title>
        <authorList>
            <consortium name="International Elephant Shark Genome Sequencing Consortium"/>
            <person name="Venkatesh B."/>
            <person name="Lee A.P."/>
            <person name="Ravi V."/>
            <person name="Maurya A.K."/>
            <person name="Lian M.M."/>
            <person name="Swann J.B."/>
            <person name="Ohta Y."/>
            <person name="Flajnik M.F."/>
            <person name="Sutoh Y."/>
            <person name="Kasahara M."/>
            <person name="Hoon S."/>
            <person name="Gangu V."/>
            <person name="Roy S.W."/>
            <person name="Irimia M."/>
            <person name="Korzh V."/>
            <person name="Kondrychyn I."/>
            <person name="Lim Z.W."/>
            <person name="Tay B.H."/>
            <person name="Tohari S."/>
            <person name="Kong K.W."/>
            <person name="Ho S."/>
            <person name="Lorente-Galdos B."/>
            <person name="Quilez J."/>
            <person name="Marques-Bonet T."/>
            <person name="Raney B.J."/>
            <person name="Ingham P.W."/>
            <person name="Tay A."/>
            <person name="Hillier L.W."/>
            <person name="Minx P."/>
            <person name="Boehm T."/>
            <person name="Wilson R.K."/>
            <person name="Brenner S."/>
            <person name="Warren W.C."/>
        </authorList>
    </citation>
    <scope>NUCLEOTIDE SEQUENCE [LARGE SCALE GENOMIC DNA]</scope>
</reference>
<feature type="domain" description="CARD" evidence="3">
    <location>
        <begin position="33"/>
        <end position="125"/>
    </location>
</feature>
<dbReference type="SUPFAM" id="SSF47986">
    <property type="entry name" value="DEATH domain"/>
    <property type="match status" value="1"/>
</dbReference>
<sequence>MVKSLQILRGAGEWTGVEAVQGTGLELESEAERGERLWDEVESKRNVLTRSINPAKLTAYLRQCKVLDEEDEDEVLNSRQLTSRKGRASRLLDMLRCRGSRGYEAFLESLELYYAELYRLLTGEEPTRRCSVLVGESLALAGLTSVPAPYHGHTRKCQLSQTQPASRVCVCVCLCVNACVCD</sequence>
<dbReference type="PANTHER" id="PTHR15034">
    <property type="entry name" value="DEATH DOMAIN-CONTAINING PROTEIN CRADD"/>
    <property type="match status" value="1"/>
</dbReference>
<dbReference type="GeneTree" id="ENSGT00940000157763"/>
<reference evidence="5" key="2">
    <citation type="journal article" date="2007" name="PLoS Biol.">
        <title>Survey sequencing and comparative analysis of the elephant shark (Callorhinchus milii) genome.</title>
        <authorList>
            <person name="Venkatesh B."/>
            <person name="Kirkness E.F."/>
            <person name="Loh Y.H."/>
            <person name="Halpern A.L."/>
            <person name="Lee A.P."/>
            <person name="Johnson J."/>
            <person name="Dandona N."/>
            <person name="Viswanathan L.D."/>
            <person name="Tay A."/>
            <person name="Venter J.C."/>
            <person name="Strausberg R.L."/>
            <person name="Brenner S."/>
        </authorList>
    </citation>
    <scope>NUCLEOTIDE SEQUENCE [LARGE SCALE GENOMIC DNA]</scope>
</reference>
<organism evidence="4 5">
    <name type="scientific">Callorhinchus milii</name>
    <name type="common">Ghost shark</name>
    <dbReference type="NCBI Taxonomy" id="7868"/>
    <lineage>
        <taxon>Eukaryota</taxon>
        <taxon>Metazoa</taxon>
        <taxon>Chordata</taxon>
        <taxon>Craniata</taxon>
        <taxon>Vertebrata</taxon>
        <taxon>Chondrichthyes</taxon>
        <taxon>Holocephali</taxon>
        <taxon>Chimaeriformes</taxon>
        <taxon>Callorhinchidae</taxon>
        <taxon>Callorhinchus</taxon>
    </lineage>
</organism>